<keyword evidence="3" id="KW-1185">Reference proteome</keyword>
<evidence type="ECO:0000313" key="3">
    <source>
        <dbReference type="Proteomes" id="UP000799538"/>
    </source>
</evidence>
<feature type="domain" description="NodB homology" evidence="1">
    <location>
        <begin position="24"/>
        <end position="229"/>
    </location>
</feature>
<dbReference type="InterPro" id="IPR002509">
    <property type="entry name" value="NODB_dom"/>
</dbReference>
<dbReference type="SUPFAM" id="SSF88713">
    <property type="entry name" value="Glycoside hydrolase/deacetylase"/>
    <property type="match status" value="1"/>
</dbReference>
<dbReference type="PANTHER" id="PTHR47561">
    <property type="entry name" value="POLYSACCHARIDE DEACETYLASE FAMILY PROTEIN (AFU_ORTHOLOGUE AFUA_6G05030)"/>
    <property type="match status" value="1"/>
</dbReference>
<gene>
    <name evidence="2" type="ORF">BDZ85DRAFT_284106</name>
</gene>
<dbReference type="Pfam" id="PF01522">
    <property type="entry name" value="Polysacc_deac_1"/>
    <property type="match status" value="1"/>
</dbReference>
<evidence type="ECO:0000259" key="1">
    <source>
        <dbReference type="PROSITE" id="PS51677"/>
    </source>
</evidence>
<organism evidence="2 3">
    <name type="scientific">Elsinoe ampelina</name>
    <dbReference type="NCBI Taxonomy" id="302913"/>
    <lineage>
        <taxon>Eukaryota</taxon>
        <taxon>Fungi</taxon>
        <taxon>Dikarya</taxon>
        <taxon>Ascomycota</taxon>
        <taxon>Pezizomycotina</taxon>
        <taxon>Dothideomycetes</taxon>
        <taxon>Dothideomycetidae</taxon>
        <taxon>Myriangiales</taxon>
        <taxon>Elsinoaceae</taxon>
        <taxon>Elsinoe</taxon>
    </lineage>
</organism>
<dbReference type="InterPro" id="IPR011330">
    <property type="entry name" value="Glyco_hydro/deAcase_b/a-brl"/>
</dbReference>
<accession>A0A6A6G6M3</accession>
<dbReference type="CDD" id="cd10938">
    <property type="entry name" value="CE4_HpPgdA_like"/>
    <property type="match status" value="1"/>
</dbReference>
<dbReference type="OrthoDB" id="2125469at2759"/>
<dbReference type="InterPro" id="IPR037950">
    <property type="entry name" value="PgdA-like"/>
</dbReference>
<dbReference type="GO" id="GO:0016810">
    <property type="term" value="F:hydrolase activity, acting on carbon-nitrogen (but not peptide) bonds"/>
    <property type="evidence" value="ECO:0007669"/>
    <property type="project" value="InterPro"/>
</dbReference>
<proteinExistence type="predicted"/>
<name>A0A6A6G6M3_9PEZI</name>
<dbReference type="PROSITE" id="PS51677">
    <property type="entry name" value="NODB"/>
    <property type="match status" value="1"/>
</dbReference>
<evidence type="ECO:0000313" key="2">
    <source>
        <dbReference type="EMBL" id="KAF2221223.1"/>
    </source>
</evidence>
<dbReference type="PANTHER" id="PTHR47561:SF1">
    <property type="entry name" value="POLYSACCHARIDE DEACETYLASE FAMILY PROTEIN (AFU_ORTHOLOGUE AFUA_6G05030)"/>
    <property type="match status" value="1"/>
</dbReference>
<sequence>MPAKRVLIGYGGWLNTRNGALANPTNISRGIFGATVGIDRLLRVFEKYSIRATFFTPAHSLESFPKQLAKVRDAGHELGLHGYTHEHISTLSVQQQRDILVGSIDRLTSFSGKKPGGYTAPAWSTTRELIPMLEEMGIIYDHSFMHHDCQMYYAPDNSQTWVETDTTKAAETWMHPMGEIKPSKIVEIPANWHVDDWPPLQPSPGVAGTHGFVDTHTVEQMWKDQFDFCYREYDEFVFPISIHPQVSGKGQVILMHERLIEYINSHEGVEWMAFEDMAQEFLAGRIAGASVEGGAVQV</sequence>
<reference evidence="3" key="1">
    <citation type="journal article" date="2020" name="Stud. Mycol.">
        <title>101 Dothideomycetes genomes: A test case for predicting lifestyles and emergence of pathogens.</title>
        <authorList>
            <person name="Haridas S."/>
            <person name="Albert R."/>
            <person name="Binder M."/>
            <person name="Bloem J."/>
            <person name="LaButti K."/>
            <person name="Salamov A."/>
            <person name="Andreopoulos B."/>
            <person name="Baker S."/>
            <person name="Barry K."/>
            <person name="Bills G."/>
            <person name="Bluhm B."/>
            <person name="Cannon C."/>
            <person name="Castanera R."/>
            <person name="Culley D."/>
            <person name="Daum C."/>
            <person name="Ezra D."/>
            <person name="Gonzalez J."/>
            <person name="Henrissat B."/>
            <person name="Kuo A."/>
            <person name="Liang C."/>
            <person name="Lipzen A."/>
            <person name="Lutzoni F."/>
            <person name="Magnuson J."/>
            <person name="Mondo S."/>
            <person name="Nolan M."/>
            <person name="Ohm R."/>
            <person name="Pangilinan J."/>
            <person name="Park H.-J."/>
            <person name="Ramirez L."/>
            <person name="Alfaro M."/>
            <person name="Sun H."/>
            <person name="Tritt A."/>
            <person name="Yoshinaga Y."/>
            <person name="Zwiers L.-H."/>
            <person name="Turgeon B."/>
            <person name="Goodwin S."/>
            <person name="Spatafora J."/>
            <person name="Crous P."/>
            <person name="Grigoriev I."/>
        </authorList>
    </citation>
    <scope>NUCLEOTIDE SEQUENCE [LARGE SCALE GENOMIC DNA]</scope>
    <source>
        <strain evidence="3">CECT 20119</strain>
    </source>
</reference>
<dbReference type="GO" id="GO:0005975">
    <property type="term" value="P:carbohydrate metabolic process"/>
    <property type="evidence" value="ECO:0007669"/>
    <property type="project" value="InterPro"/>
</dbReference>
<protein>
    <submittedName>
        <fullName evidence="2">Glucose 1-dehydrogenase</fullName>
    </submittedName>
</protein>
<dbReference type="Proteomes" id="UP000799538">
    <property type="component" value="Unassembled WGS sequence"/>
</dbReference>
<dbReference type="Gene3D" id="3.20.20.370">
    <property type="entry name" value="Glycoside hydrolase/deacetylase"/>
    <property type="match status" value="1"/>
</dbReference>
<dbReference type="EMBL" id="ML992511">
    <property type="protein sequence ID" value="KAF2221223.1"/>
    <property type="molecule type" value="Genomic_DNA"/>
</dbReference>
<dbReference type="AlphaFoldDB" id="A0A6A6G6M3"/>